<dbReference type="Proteomes" id="UP001500665">
    <property type="component" value="Unassembled WGS sequence"/>
</dbReference>
<keyword evidence="3" id="KW-1185">Reference proteome</keyword>
<evidence type="ECO:0000313" key="2">
    <source>
        <dbReference type="EMBL" id="GAA0937243.1"/>
    </source>
</evidence>
<comment type="caution">
    <text evidence="2">The sequence shown here is derived from an EMBL/GenBank/DDBJ whole genome shotgun (WGS) entry which is preliminary data.</text>
</comment>
<gene>
    <name evidence="2" type="ORF">GCM10009550_03830</name>
</gene>
<feature type="region of interest" description="Disordered" evidence="1">
    <location>
        <begin position="66"/>
        <end position="107"/>
    </location>
</feature>
<sequence length="107" mass="12244">MDRRPRNLAQALRLLRETTWPETRWKRADFLLTVLLETRAAHDADRFAGAERDLLHLFGRRRVQRRANLPGEERPIDGTTLDLVDRVSHSLDPDDGSEDGADDGARS</sequence>
<name>A0ABN1Q3K4_9ACTN</name>
<evidence type="ECO:0000313" key="3">
    <source>
        <dbReference type="Proteomes" id="UP001500665"/>
    </source>
</evidence>
<protein>
    <submittedName>
        <fullName evidence="2">Uncharacterized protein</fullName>
    </submittedName>
</protein>
<dbReference type="RefSeq" id="WP_344235976.1">
    <property type="nucleotide sequence ID" value="NZ_BAAAHH010000001.1"/>
</dbReference>
<accession>A0ABN1Q3K4</accession>
<evidence type="ECO:0000256" key="1">
    <source>
        <dbReference type="SAM" id="MobiDB-lite"/>
    </source>
</evidence>
<feature type="compositionally biased region" description="Acidic residues" evidence="1">
    <location>
        <begin position="93"/>
        <end position="107"/>
    </location>
</feature>
<dbReference type="EMBL" id="BAAAHH010000001">
    <property type="protein sequence ID" value="GAA0937243.1"/>
    <property type="molecule type" value="Genomic_DNA"/>
</dbReference>
<organism evidence="2 3">
    <name type="scientific">Actinocorallia libanotica</name>
    <dbReference type="NCBI Taxonomy" id="46162"/>
    <lineage>
        <taxon>Bacteria</taxon>
        <taxon>Bacillati</taxon>
        <taxon>Actinomycetota</taxon>
        <taxon>Actinomycetes</taxon>
        <taxon>Streptosporangiales</taxon>
        <taxon>Thermomonosporaceae</taxon>
        <taxon>Actinocorallia</taxon>
    </lineage>
</organism>
<feature type="compositionally biased region" description="Basic and acidic residues" evidence="1">
    <location>
        <begin position="83"/>
        <end position="92"/>
    </location>
</feature>
<reference evidence="2 3" key="1">
    <citation type="journal article" date="2019" name="Int. J. Syst. Evol. Microbiol.">
        <title>The Global Catalogue of Microorganisms (GCM) 10K type strain sequencing project: providing services to taxonomists for standard genome sequencing and annotation.</title>
        <authorList>
            <consortium name="The Broad Institute Genomics Platform"/>
            <consortium name="The Broad Institute Genome Sequencing Center for Infectious Disease"/>
            <person name="Wu L."/>
            <person name="Ma J."/>
        </authorList>
    </citation>
    <scope>NUCLEOTIDE SEQUENCE [LARGE SCALE GENOMIC DNA]</scope>
    <source>
        <strain evidence="2 3">JCM 10696</strain>
    </source>
</reference>
<proteinExistence type="predicted"/>